<dbReference type="Gene3D" id="1.20.120.450">
    <property type="entry name" value="dinb family like domain"/>
    <property type="match status" value="1"/>
</dbReference>
<proteinExistence type="predicted"/>
<dbReference type="InterPro" id="IPR024344">
    <property type="entry name" value="MDMPI_metal-binding"/>
</dbReference>
<accession>A0ABW7BMN6</accession>
<organism evidence="2 3">
    <name type="scientific">Streptomyces omiyaensis</name>
    <dbReference type="NCBI Taxonomy" id="68247"/>
    <lineage>
        <taxon>Bacteria</taxon>
        <taxon>Bacillati</taxon>
        <taxon>Actinomycetota</taxon>
        <taxon>Actinomycetes</taxon>
        <taxon>Kitasatosporales</taxon>
        <taxon>Streptomycetaceae</taxon>
        <taxon>Streptomyces</taxon>
    </lineage>
</organism>
<evidence type="ECO:0000313" key="2">
    <source>
        <dbReference type="EMBL" id="MFG3188788.1"/>
    </source>
</evidence>
<dbReference type="Pfam" id="PF11716">
    <property type="entry name" value="MDMPI_N"/>
    <property type="match status" value="1"/>
</dbReference>
<name>A0ABW7BMN6_9ACTN</name>
<dbReference type="RefSeq" id="WP_392011910.1">
    <property type="nucleotide sequence ID" value="NZ_JBIBSS010000009.1"/>
</dbReference>
<keyword evidence="3" id="KW-1185">Reference proteome</keyword>
<sequence length="178" mass="17637">MGAVTAFDPVAEHARTRVALEAAIGRLVETVGAVGDLEAPSGVPVWSVGDVGAHLAAVYLAFGAAVPGGGVAAGDEPVDWDAVLDGREAAFGERIAAVNALSVGLVAGAERARLGTVPAERGAAFLRGSAGPAPATPVPAPWYGPGRTVPLAAATGLMLGETLVHGLDIARGAPVRPR</sequence>
<reference evidence="2 3" key="1">
    <citation type="submission" date="2024-10" db="EMBL/GenBank/DDBJ databases">
        <title>The Natural Products Discovery Center: Release of the First 8490 Sequenced Strains for Exploring Actinobacteria Biosynthetic Diversity.</title>
        <authorList>
            <person name="Kalkreuter E."/>
            <person name="Kautsar S.A."/>
            <person name="Yang D."/>
            <person name="Bader C.D."/>
            <person name="Teijaro C.N."/>
            <person name="Fluegel L."/>
            <person name="Davis C.M."/>
            <person name="Simpson J.R."/>
            <person name="Lauterbach L."/>
            <person name="Steele A.D."/>
            <person name="Gui C."/>
            <person name="Meng S."/>
            <person name="Li G."/>
            <person name="Viehrig K."/>
            <person name="Ye F."/>
            <person name="Su P."/>
            <person name="Kiefer A.F."/>
            <person name="Nichols A."/>
            <person name="Cepeda A.J."/>
            <person name="Yan W."/>
            <person name="Fan B."/>
            <person name="Jiang Y."/>
            <person name="Adhikari A."/>
            <person name="Zheng C.-J."/>
            <person name="Schuster L."/>
            <person name="Cowan T.M."/>
            <person name="Smanski M.J."/>
            <person name="Chevrette M.G."/>
            <person name="De Carvalho L.P.S."/>
            <person name="Shen B."/>
        </authorList>
    </citation>
    <scope>NUCLEOTIDE SEQUENCE [LARGE SCALE GENOMIC DNA]</scope>
    <source>
        <strain evidence="2 3">NPDC048229</strain>
    </source>
</reference>
<dbReference type="InterPro" id="IPR034660">
    <property type="entry name" value="DinB/YfiT-like"/>
</dbReference>
<comment type="caution">
    <text evidence="2">The sequence shown here is derived from an EMBL/GenBank/DDBJ whole genome shotgun (WGS) entry which is preliminary data.</text>
</comment>
<protein>
    <submittedName>
        <fullName evidence="2">Maleylpyruvate isomerase N-terminal domain-containing protein</fullName>
    </submittedName>
</protein>
<evidence type="ECO:0000259" key="1">
    <source>
        <dbReference type="Pfam" id="PF11716"/>
    </source>
</evidence>
<feature type="domain" description="Mycothiol-dependent maleylpyruvate isomerase metal-binding" evidence="1">
    <location>
        <begin position="21"/>
        <end position="170"/>
    </location>
</feature>
<keyword evidence="2" id="KW-0413">Isomerase</keyword>
<dbReference type="GO" id="GO:0016853">
    <property type="term" value="F:isomerase activity"/>
    <property type="evidence" value="ECO:0007669"/>
    <property type="project" value="UniProtKB-KW"/>
</dbReference>
<gene>
    <name evidence="2" type="ORF">ACGFYS_07590</name>
</gene>
<dbReference type="Proteomes" id="UP001604282">
    <property type="component" value="Unassembled WGS sequence"/>
</dbReference>
<dbReference type="SUPFAM" id="SSF109854">
    <property type="entry name" value="DinB/YfiT-like putative metalloenzymes"/>
    <property type="match status" value="1"/>
</dbReference>
<evidence type="ECO:0000313" key="3">
    <source>
        <dbReference type="Proteomes" id="UP001604282"/>
    </source>
</evidence>
<dbReference type="EMBL" id="JBICZW010000004">
    <property type="protein sequence ID" value="MFG3188788.1"/>
    <property type="molecule type" value="Genomic_DNA"/>
</dbReference>